<organism evidence="1 2">
    <name type="scientific">Nocardioides kongjuensis</name>
    <dbReference type="NCBI Taxonomy" id="349522"/>
    <lineage>
        <taxon>Bacteria</taxon>
        <taxon>Bacillati</taxon>
        <taxon>Actinomycetota</taxon>
        <taxon>Actinomycetes</taxon>
        <taxon>Propionibacteriales</taxon>
        <taxon>Nocardioidaceae</taxon>
        <taxon>Nocardioides</taxon>
    </lineage>
</organism>
<sequence length="334" mass="35523">MDTKMKAGVLGTWPPRLGAPSSRKAARPQIARLMTCLAGLAAVAAVLAGLAGCSGSPEPVSRVGVFTFSPPGGPAVPVWYLIHGSPADAQIVLVLTGTDRNAEDYRSDWEDLTPTPDLLVLVPEFSKEDFPSEQYNLGGLENPSGADPQHSLTFGTLNQIVERGKVRTGATDTRYSVFGHSAGAQFAARLVEFAPSNALEAVVAANPGWYTMPDDDQPFPYGLSGIDLDENDLGAAFATNFTLMLGADDIDEEDPNLRHDDGSDSQGDNRLERGLAYFGVARRTAAKYRDPFAWGLVVVPEVSHDHHAMAAAAAPYLFPDSSPTSGRPSAVRAR</sequence>
<name>A0A852RCJ8_9ACTN</name>
<protein>
    <submittedName>
        <fullName evidence="1">Pimeloyl-ACP methyl ester carboxylesterase</fullName>
    </submittedName>
</protein>
<dbReference type="InterPro" id="IPR029058">
    <property type="entry name" value="AB_hydrolase_fold"/>
</dbReference>
<evidence type="ECO:0000313" key="2">
    <source>
        <dbReference type="Proteomes" id="UP000582231"/>
    </source>
</evidence>
<proteinExistence type="predicted"/>
<dbReference type="SUPFAM" id="SSF53474">
    <property type="entry name" value="alpha/beta-Hydrolases"/>
    <property type="match status" value="1"/>
</dbReference>
<comment type="caution">
    <text evidence="1">The sequence shown here is derived from an EMBL/GenBank/DDBJ whole genome shotgun (WGS) entry which is preliminary data.</text>
</comment>
<keyword evidence="2" id="KW-1185">Reference proteome</keyword>
<evidence type="ECO:0000313" key="1">
    <source>
        <dbReference type="EMBL" id="NYD32723.1"/>
    </source>
</evidence>
<accession>A0A852RCJ8</accession>
<dbReference type="RefSeq" id="WP_179728864.1">
    <property type="nucleotide sequence ID" value="NZ_BAABEF010000001.1"/>
</dbReference>
<dbReference type="AlphaFoldDB" id="A0A852RCJ8"/>
<dbReference type="Proteomes" id="UP000582231">
    <property type="component" value="Unassembled WGS sequence"/>
</dbReference>
<dbReference type="EMBL" id="JACCBF010000001">
    <property type="protein sequence ID" value="NYD32723.1"/>
    <property type="molecule type" value="Genomic_DNA"/>
</dbReference>
<dbReference type="Gene3D" id="3.40.50.1820">
    <property type="entry name" value="alpha/beta hydrolase"/>
    <property type="match status" value="1"/>
</dbReference>
<reference evidence="1 2" key="1">
    <citation type="submission" date="2020-07" db="EMBL/GenBank/DDBJ databases">
        <title>Sequencing the genomes of 1000 actinobacteria strains.</title>
        <authorList>
            <person name="Klenk H.-P."/>
        </authorList>
    </citation>
    <scope>NUCLEOTIDE SEQUENCE [LARGE SCALE GENOMIC DNA]</scope>
    <source>
        <strain evidence="1 2">DSM 19082</strain>
    </source>
</reference>
<gene>
    <name evidence="1" type="ORF">BJ958_004269</name>
</gene>